<organism evidence="5 6">
    <name type="scientific">[Clostridium] hylemonae DSM 15053</name>
    <dbReference type="NCBI Taxonomy" id="553973"/>
    <lineage>
        <taxon>Bacteria</taxon>
        <taxon>Bacillati</taxon>
        <taxon>Bacillota</taxon>
        <taxon>Clostridia</taxon>
        <taxon>Lachnospirales</taxon>
        <taxon>Lachnospiraceae</taxon>
    </lineage>
</organism>
<reference evidence="5" key="1">
    <citation type="submission" date="2009-02" db="EMBL/GenBank/DDBJ databases">
        <authorList>
            <person name="Fulton L."/>
            <person name="Clifton S."/>
            <person name="Fulton B."/>
            <person name="Xu J."/>
            <person name="Minx P."/>
            <person name="Pepin K.H."/>
            <person name="Johnson M."/>
            <person name="Bhonagiri V."/>
            <person name="Nash W.E."/>
            <person name="Mardis E.R."/>
            <person name="Wilson R.K."/>
        </authorList>
    </citation>
    <scope>NUCLEOTIDE SEQUENCE [LARGE SCALE GENOMIC DNA]</scope>
    <source>
        <strain evidence="5">DSM 15053</strain>
    </source>
</reference>
<proteinExistence type="inferred from homology"/>
<comment type="similarity">
    <text evidence="1">Belongs to the type-I restriction system S methylase family.</text>
</comment>
<dbReference type="InterPro" id="IPR000055">
    <property type="entry name" value="Restrct_endonuc_typeI_TRD"/>
</dbReference>
<dbReference type="GO" id="GO:0009307">
    <property type="term" value="P:DNA restriction-modification system"/>
    <property type="evidence" value="ECO:0007669"/>
    <property type="project" value="UniProtKB-KW"/>
</dbReference>
<dbReference type="AlphaFoldDB" id="C0BXJ3"/>
<evidence type="ECO:0000313" key="5">
    <source>
        <dbReference type="EMBL" id="EEG75300.1"/>
    </source>
</evidence>
<dbReference type="STRING" id="553973.CLOHYLEM_04530"/>
<evidence type="ECO:0000256" key="3">
    <source>
        <dbReference type="ARBA" id="ARBA00023125"/>
    </source>
</evidence>
<dbReference type="REBASE" id="366105">
    <property type="entry name" value="S.Chy15053ORF1025P"/>
</dbReference>
<dbReference type="Gene3D" id="3.90.220.20">
    <property type="entry name" value="DNA methylase specificity domains"/>
    <property type="match status" value="2"/>
</dbReference>
<feature type="domain" description="Type I restriction modification DNA specificity" evidence="4">
    <location>
        <begin position="6"/>
        <end position="154"/>
    </location>
</feature>
<dbReference type="Proteomes" id="UP000004893">
    <property type="component" value="Unassembled WGS sequence"/>
</dbReference>
<comment type="caution">
    <text evidence="5">The sequence shown here is derived from an EMBL/GenBank/DDBJ whole genome shotgun (WGS) entry which is preliminary data.</text>
</comment>
<evidence type="ECO:0000259" key="4">
    <source>
        <dbReference type="Pfam" id="PF01420"/>
    </source>
</evidence>
<dbReference type="RefSeq" id="WP_006441862.1">
    <property type="nucleotide sequence ID" value="NZ_CP036524.1"/>
</dbReference>
<evidence type="ECO:0000313" key="6">
    <source>
        <dbReference type="Proteomes" id="UP000004893"/>
    </source>
</evidence>
<keyword evidence="3" id="KW-0238">DNA-binding</keyword>
<evidence type="ECO:0000256" key="2">
    <source>
        <dbReference type="ARBA" id="ARBA00022747"/>
    </source>
</evidence>
<dbReference type="InterPro" id="IPR044946">
    <property type="entry name" value="Restrct_endonuc_typeI_TRD_sf"/>
</dbReference>
<dbReference type="GO" id="GO:0003677">
    <property type="term" value="F:DNA binding"/>
    <property type="evidence" value="ECO:0007669"/>
    <property type="project" value="UniProtKB-KW"/>
</dbReference>
<name>C0BXJ3_9FIRM</name>
<sequence length="336" mass="37972">MNLDHKKWKEFVFDDIFYIERGSSLYITDCENGSTPYASASADNNGISHYLAVPPNRTGNCIVVNYDGSVGEAFYQAEPFFASEKIVTITLKDTELNVYIALFLVTIIKQEKFRFSYGRKWAVNSVMRRSCIKLPAGPDDLPDWDFMERYIKSLHYKPLSSSNRKDKSNALDISSWKEFAVNELFEVRYGINMELNTCIPADKNDPDSVNFVARTEANNGISARVRLVEGKTPQPAGLITCAGGGSVLSTFLQEEPFYSGRDLYLLVPLQPMSKLVKLFCITVLKANKYRYSYGRQANVTLPYLKLVLPAASDGKPDFAFMENYMKQLPYGDKIFG</sequence>
<dbReference type="HOGENOM" id="CLU_846903_0_0_9"/>
<protein>
    <recommendedName>
        <fullName evidence="4">Type I restriction modification DNA specificity domain-containing protein</fullName>
    </recommendedName>
</protein>
<evidence type="ECO:0000256" key="1">
    <source>
        <dbReference type="ARBA" id="ARBA00010923"/>
    </source>
</evidence>
<accession>C0BXJ3</accession>
<dbReference type="eggNOG" id="COG0732">
    <property type="taxonomic scope" value="Bacteria"/>
</dbReference>
<keyword evidence="6" id="KW-1185">Reference proteome</keyword>
<keyword evidence="2" id="KW-0680">Restriction system</keyword>
<reference evidence="5" key="2">
    <citation type="submission" date="2013-06" db="EMBL/GenBank/DDBJ databases">
        <title>Draft genome sequence of Clostridium hylemonae (DSM 15053).</title>
        <authorList>
            <person name="Sudarsanam P."/>
            <person name="Ley R."/>
            <person name="Guruge J."/>
            <person name="Turnbaugh P.J."/>
            <person name="Mahowald M."/>
            <person name="Liep D."/>
            <person name="Gordon J."/>
        </authorList>
    </citation>
    <scope>NUCLEOTIDE SEQUENCE</scope>
    <source>
        <strain evidence="5">DSM 15053</strain>
    </source>
</reference>
<gene>
    <name evidence="5" type="ORF">CLOHYLEM_04530</name>
</gene>
<dbReference type="SUPFAM" id="SSF116734">
    <property type="entry name" value="DNA methylase specificity domain"/>
    <property type="match status" value="1"/>
</dbReference>
<dbReference type="EMBL" id="ABYI02000012">
    <property type="protein sequence ID" value="EEG75300.1"/>
    <property type="molecule type" value="Genomic_DNA"/>
</dbReference>
<dbReference type="Pfam" id="PF01420">
    <property type="entry name" value="Methylase_S"/>
    <property type="match status" value="1"/>
</dbReference>